<feature type="domain" description="Activator of Hsp90 ATPase homologue 1/2-like C-terminal" evidence="2">
    <location>
        <begin position="22"/>
        <end position="153"/>
    </location>
</feature>
<accession>A0A7X5V168</accession>
<proteinExistence type="inferred from homology"/>
<evidence type="ECO:0000259" key="2">
    <source>
        <dbReference type="Pfam" id="PF08327"/>
    </source>
</evidence>
<evidence type="ECO:0000256" key="1">
    <source>
        <dbReference type="ARBA" id="ARBA00006817"/>
    </source>
</evidence>
<comment type="caution">
    <text evidence="3">The sequence shown here is derived from an EMBL/GenBank/DDBJ whole genome shotgun (WGS) entry which is preliminary data.</text>
</comment>
<dbReference type="Proteomes" id="UP000564677">
    <property type="component" value="Unassembled WGS sequence"/>
</dbReference>
<dbReference type="RefSeq" id="WP_208413567.1">
    <property type="nucleotide sequence ID" value="NZ_CP170557.1"/>
</dbReference>
<organism evidence="3 4">
    <name type="scientific">Sphingomonas leidyi</name>
    <dbReference type="NCBI Taxonomy" id="68569"/>
    <lineage>
        <taxon>Bacteria</taxon>
        <taxon>Pseudomonadati</taxon>
        <taxon>Pseudomonadota</taxon>
        <taxon>Alphaproteobacteria</taxon>
        <taxon>Sphingomonadales</taxon>
        <taxon>Sphingomonadaceae</taxon>
        <taxon>Sphingomonas</taxon>
    </lineage>
</organism>
<dbReference type="AlphaFoldDB" id="A0A7X5V168"/>
<gene>
    <name evidence="3" type="ORF">FHR20_002453</name>
</gene>
<dbReference type="CDD" id="cd08899">
    <property type="entry name" value="SRPBCC_CalC_Aha1-like_6"/>
    <property type="match status" value="1"/>
</dbReference>
<reference evidence="3 4" key="1">
    <citation type="submission" date="2020-03" db="EMBL/GenBank/DDBJ databases">
        <title>Genomic Encyclopedia of Type Strains, Phase IV (KMG-IV): sequencing the most valuable type-strain genomes for metagenomic binning, comparative biology and taxonomic classification.</title>
        <authorList>
            <person name="Goeker M."/>
        </authorList>
    </citation>
    <scope>NUCLEOTIDE SEQUENCE [LARGE SCALE GENOMIC DNA]</scope>
    <source>
        <strain evidence="3 4">DSM 4733</strain>
    </source>
</reference>
<dbReference type="InterPro" id="IPR013538">
    <property type="entry name" value="ASHA1/2-like_C"/>
</dbReference>
<evidence type="ECO:0000313" key="3">
    <source>
        <dbReference type="EMBL" id="NIJ65491.1"/>
    </source>
</evidence>
<protein>
    <submittedName>
        <fullName evidence="3">Uncharacterized protein YndB with AHSA1/START domain</fullName>
    </submittedName>
</protein>
<dbReference type="Pfam" id="PF08327">
    <property type="entry name" value="AHSA1"/>
    <property type="match status" value="1"/>
</dbReference>
<keyword evidence="4" id="KW-1185">Reference proteome</keyword>
<dbReference type="EMBL" id="JAASQV010000002">
    <property type="protein sequence ID" value="NIJ65491.1"/>
    <property type="molecule type" value="Genomic_DNA"/>
</dbReference>
<dbReference type="InterPro" id="IPR023393">
    <property type="entry name" value="START-like_dom_sf"/>
</dbReference>
<evidence type="ECO:0000313" key="4">
    <source>
        <dbReference type="Proteomes" id="UP000564677"/>
    </source>
</evidence>
<sequence>MADTLTADTITPQMLRFERDLAAPIETVWQYLVDPELRARWFMGGPTEPQVGGKLGLTFNHQDLSDDDVPNPERYAEYEGKAWSETILKIEPPHLLAFTWDNGEAGEVTIELFAFASDRTRLVLTHNRLRGPEDARSFGGGWAAHLAVLQKRLAGAHVASFWDLHTEAEKRAAEAVGLG</sequence>
<dbReference type="Gene3D" id="3.30.530.20">
    <property type="match status" value="1"/>
</dbReference>
<comment type="similarity">
    <text evidence="1">Belongs to the AHA1 family.</text>
</comment>
<name>A0A7X5V168_9SPHN</name>
<dbReference type="SUPFAM" id="SSF55961">
    <property type="entry name" value="Bet v1-like"/>
    <property type="match status" value="1"/>
</dbReference>